<evidence type="ECO:0000256" key="2">
    <source>
        <dbReference type="ARBA" id="ARBA00022723"/>
    </source>
</evidence>
<dbReference type="InterPro" id="IPR007516">
    <property type="entry name" value="Co_F420_Hydgase/DH_bsu_N"/>
</dbReference>
<dbReference type="Pfam" id="PF04432">
    <property type="entry name" value="FrhB_FdhB_C"/>
    <property type="match status" value="1"/>
</dbReference>
<evidence type="ECO:0000256" key="4">
    <source>
        <dbReference type="ARBA" id="ARBA00023004"/>
    </source>
</evidence>
<dbReference type="GO" id="GO:0051536">
    <property type="term" value="F:iron-sulfur cluster binding"/>
    <property type="evidence" value="ECO:0007669"/>
    <property type="project" value="UniProtKB-KW"/>
</dbReference>
<dbReference type="InterPro" id="IPR017900">
    <property type="entry name" value="4Fe4S_Fe_S_CS"/>
</dbReference>
<evidence type="ECO:0000256" key="5">
    <source>
        <dbReference type="ARBA" id="ARBA00023014"/>
    </source>
</evidence>
<name>A0A0F9RTT4_9ZZZZ</name>
<dbReference type="InterPro" id="IPR045220">
    <property type="entry name" value="FRHB/FDHB/HCAR-like"/>
</dbReference>
<dbReference type="SUPFAM" id="SSF46548">
    <property type="entry name" value="alpha-helical ferredoxin"/>
    <property type="match status" value="1"/>
</dbReference>
<proteinExistence type="predicted"/>
<dbReference type="AlphaFoldDB" id="A0A0F9RTT4"/>
<dbReference type="PANTHER" id="PTHR31332:SF6">
    <property type="entry name" value="FORMATE DEHYDROGENASE SUBUNIT BETA"/>
    <property type="match status" value="1"/>
</dbReference>
<sequence>MTEVKPKKTVLKEVKIFKNLEEEIINTNKCCACGACVAYCSSQAFDVIKMEGYTPQFISNANVDNCKECGVCYYICPQTTPLLEQLDNKYRIKDKMGYIQDVIAAKTTDEKIKEKGQDGGLVSTLLTYLFDKNKIDAAIVSEYDEKLQTVPKIIINKEDLERSSGTRYSISSNILPLKDLYKIAEEITEKQHHIYDINQIRMAFVGTPCQCRAIRKMQLLNISPAHVIKYVFGLFCMENFDYKKLFELVKKETNEDPIYISKMNIKKNFFITNKENKVYEVELKKFDEAVRNHCRECDEFTSRFADISFGGSGAVQRNSMVMVRTEIGEKLIRDAILEGYVNQFIPKKSTISKWKSTKINLLRRMTKDKISKQK</sequence>
<dbReference type="PANTHER" id="PTHR31332">
    <property type="entry name" value="7-HYDROXYMETHYL CHLOROPHYLL A REDUCTASE, CHLOROPLASTIC"/>
    <property type="match status" value="1"/>
</dbReference>
<dbReference type="PROSITE" id="PS00198">
    <property type="entry name" value="4FE4S_FER_1"/>
    <property type="match status" value="1"/>
</dbReference>
<evidence type="ECO:0000256" key="1">
    <source>
        <dbReference type="ARBA" id="ARBA00001974"/>
    </source>
</evidence>
<comment type="cofactor">
    <cofactor evidence="1">
        <name>FAD</name>
        <dbReference type="ChEBI" id="CHEBI:57692"/>
    </cofactor>
</comment>
<evidence type="ECO:0000259" key="6">
    <source>
        <dbReference type="PROSITE" id="PS51379"/>
    </source>
</evidence>
<dbReference type="GO" id="GO:0052592">
    <property type="term" value="F:oxidoreductase activity, acting on CH or CH2 groups, with an iron-sulfur protein as acceptor"/>
    <property type="evidence" value="ECO:0007669"/>
    <property type="project" value="TreeGrafter"/>
</dbReference>
<dbReference type="InterPro" id="IPR017896">
    <property type="entry name" value="4Fe4S_Fe-S-bd"/>
</dbReference>
<comment type="caution">
    <text evidence="7">The sequence shown here is derived from an EMBL/GenBank/DDBJ whole genome shotgun (WGS) entry which is preliminary data.</text>
</comment>
<keyword evidence="2" id="KW-0479">Metal-binding</keyword>
<evidence type="ECO:0000313" key="7">
    <source>
        <dbReference type="EMBL" id="KKN28391.1"/>
    </source>
</evidence>
<dbReference type="EMBL" id="LAZR01002569">
    <property type="protein sequence ID" value="KKN28391.1"/>
    <property type="molecule type" value="Genomic_DNA"/>
</dbReference>
<protein>
    <recommendedName>
        <fullName evidence="6">4Fe-4S ferredoxin-type domain-containing protein</fullName>
    </recommendedName>
</protein>
<keyword evidence="5" id="KW-0411">Iron-sulfur</keyword>
<gene>
    <name evidence="7" type="ORF">LCGC14_0854770</name>
</gene>
<feature type="domain" description="4Fe-4S ferredoxin-type" evidence="6">
    <location>
        <begin position="57"/>
        <end position="86"/>
    </location>
</feature>
<dbReference type="PROSITE" id="PS51379">
    <property type="entry name" value="4FE4S_FER_2"/>
    <property type="match status" value="2"/>
</dbReference>
<organism evidence="7">
    <name type="scientific">marine sediment metagenome</name>
    <dbReference type="NCBI Taxonomy" id="412755"/>
    <lineage>
        <taxon>unclassified sequences</taxon>
        <taxon>metagenomes</taxon>
        <taxon>ecological metagenomes</taxon>
    </lineage>
</organism>
<dbReference type="Pfam" id="PF04422">
    <property type="entry name" value="FrhB_FdhB_N"/>
    <property type="match status" value="1"/>
</dbReference>
<accession>A0A0F9RTT4</accession>
<evidence type="ECO:0000256" key="3">
    <source>
        <dbReference type="ARBA" id="ARBA00023002"/>
    </source>
</evidence>
<keyword evidence="4" id="KW-0408">Iron</keyword>
<dbReference type="InterPro" id="IPR007525">
    <property type="entry name" value="FrhB_FdhB_C"/>
</dbReference>
<dbReference type="Gene3D" id="3.30.70.20">
    <property type="match status" value="1"/>
</dbReference>
<dbReference type="GO" id="GO:0046872">
    <property type="term" value="F:metal ion binding"/>
    <property type="evidence" value="ECO:0007669"/>
    <property type="project" value="UniProtKB-KW"/>
</dbReference>
<keyword evidence="3" id="KW-0560">Oxidoreductase</keyword>
<feature type="domain" description="4Fe-4S ferredoxin-type" evidence="6">
    <location>
        <begin position="21"/>
        <end position="50"/>
    </location>
</feature>
<reference evidence="7" key="1">
    <citation type="journal article" date="2015" name="Nature">
        <title>Complex archaea that bridge the gap between prokaryotes and eukaryotes.</title>
        <authorList>
            <person name="Spang A."/>
            <person name="Saw J.H."/>
            <person name="Jorgensen S.L."/>
            <person name="Zaremba-Niedzwiedzka K."/>
            <person name="Martijn J."/>
            <person name="Lind A.E."/>
            <person name="van Eijk R."/>
            <person name="Schleper C."/>
            <person name="Guy L."/>
            <person name="Ettema T.J."/>
        </authorList>
    </citation>
    <scope>NUCLEOTIDE SEQUENCE</scope>
</reference>